<evidence type="ECO:0000313" key="2">
    <source>
        <dbReference type="Proteomes" id="UP000674084"/>
    </source>
</evidence>
<gene>
    <name evidence="1" type="ORF">KBO27_22135</name>
</gene>
<proteinExistence type="predicted"/>
<protein>
    <recommendedName>
        <fullName evidence="3">ESX-1 secretion-associated protein</fullName>
    </recommendedName>
</protein>
<evidence type="ECO:0008006" key="3">
    <source>
        <dbReference type="Google" id="ProtNLM"/>
    </source>
</evidence>
<dbReference type="EMBL" id="JAGPXE010000010">
    <property type="protein sequence ID" value="MBQ0926657.1"/>
    <property type="molecule type" value="Genomic_DNA"/>
</dbReference>
<evidence type="ECO:0000313" key="1">
    <source>
        <dbReference type="EMBL" id="MBQ0926657.1"/>
    </source>
</evidence>
<reference evidence="1 2" key="1">
    <citation type="submission" date="2021-04" db="EMBL/GenBank/DDBJ databases">
        <title>Whole-genome sequencing of Saccharopolyspora endophytica KCTC 19397.</title>
        <authorList>
            <person name="Ay H."/>
            <person name="Saygin H."/>
            <person name="Sahin N."/>
        </authorList>
    </citation>
    <scope>NUCLEOTIDE SEQUENCE [LARGE SCALE GENOMIC DNA]</scope>
    <source>
        <strain evidence="1 2">KCTC 19397</strain>
    </source>
</reference>
<sequence length="108" mass="11302">MDGPGFHVDVDILETAARAMQKIAADQKAAELAELCDGDAQTVGDDALCDALVAFCEKASAGIDYLVDKADDTGEGLREAAQTYRETDRAAMGHLAGDPAAAAMDEHF</sequence>
<keyword evidence="2" id="KW-1185">Reference proteome</keyword>
<dbReference type="Proteomes" id="UP000674084">
    <property type="component" value="Unassembled WGS sequence"/>
</dbReference>
<dbReference type="RefSeq" id="WP_210971808.1">
    <property type="nucleotide sequence ID" value="NZ_JAGPXE010000010.1"/>
</dbReference>
<comment type="caution">
    <text evidence="1">The sequence shown here is derived from an EMBL/GenBank/DDBJ whole genome shotgun (WGS) entry which is preliminary data.</text>
</comment>
<name>A0ABS5DK38_9PSEU</name>
<accession>A0ABS5DK38</accession>
<organism evidence="1 2">
    <name type="scientific">Saccharopolyspora endophytica</name>
    <dbReference type="NCBI Taxonomy" id="543886"/>
    <lineage>
        <taxon>Bacteria</taxon>
        <taxon>Bacillati</taxon>
        <taxon>Actinomycetota</taxon>
        <taxon>Actinomycetes</taxon>
        <taxon>Pseudonocardiales</taxon>
        <taxon>Pseudonocardiaceae</taxon>
        <taxon>Saccharopolyspora</taxon>
    </lineage>
</organism>